<dbReference type="RefSeq" id="WP_133473264.1">
    <property type="nucleotide sequence ID" value="NZ_SNWP01000010.1"/>
</dbReference>
<evidence type="ECO:0000313" key="3">
    <source>
        <dbReference type="Proteomes" id="UP000295741"/>
    </source>
</evidence>
<dbReference type="PROSITE" id="PS51114">
    <property type="entry name" value="FBA"/>
    <property type="match status" value="1"/>
</dbReference>
<keyword evidence="3" id="KW-1185">Reference proteome</keyword>
<accession>A0A4R6J1K5</accession>
<protein>
    <submittedName>
        <fullName evidence="2">Pimeloyl-ACP methyl ester carboxylesterase</fullName>
    </submittedName>
</protein>
<sequence>MMQKNCTWSGGTIAYTIYGEGIPVVLLHGFGEDSSIWNRQVGFLQQHCKLIVPDLPGTGNSQWGIVNGEWSIVNRAEDSLTIDHSPFTTPSIDHLAYAIYELLLQENILSCYLFGHSMGGYITLALAEKYPSLLKGFGLIHSTAFADSEEKKKNRVRGIELMEQYGGYSFLKTTIPNLFGQKFKETDSPSINQLMEQSKAFSTLSLQAYYYAMMKRPDRTHILKGNPLPVLFVMGTEDVAAPLNDVLQQSHLPLISYIHILDGIGHMGMWESTDRMNQLLLSFIQQ</sequence>
<gene>
    <name evidence="2" type="ORF">BC659_0709</name>
</gene>
<dbReference type="AlphaFoldDB" id="A0A4R6J1K5"/>
<dbReference type="Pfam" id="PF12697">
    <property type="entry name" value="Abhydrolase_6"/>
    <property type="match status" value="1"/>
</dbReference>
<dbReference type="OrthoDB" id="252464at2"/>
<dbReference type="Proteomes" id="UP000295741">
    <property type="component" value="Unassembled WGS sequence"/>
</dbReference>
<dbReference type="GO" id="GO:0016020">
    <property type="term" value="C:membrane"/>
    <property type="evidence" value="ECO:0007669"/>
    <property type="project" value="TreeGrafter"/>
</dbReference>
<dbReference type="EMBL" id="SNWP01000010">
    <property type="protein sequence ID" value="TDO28631.1"/>
    <property type="molecule type" value="Genomic_DNA"/>
</dbReference>
<dbReference type="InterPro" id="IPR007397">
    <property type="entry name" value="F-box-assoc_dom"/>
</dbReference>
<dbReference type="GO" id="GO:0047372">
    <property type="term" value="F:monoacylglycerol lipase activity"/>
    <property type="evidence" value="ECO:0007669"/>
    <property type="project" value="TreeGrafter"/>
</dbReference>
<dbReference type="PANTHER" id="PTHR43798">
    <property type="entry name" value="MONOACYLGLYCEROL LIPASE"/>
    <property type="match status" value="1"/>
</dbReference>
<reference evidence="2 3" key="1">
    <citation type="submission" date="2019-03" db="EMBL/GenBank/DDBJ databases">
        <title>Genomic Encyclopedia of Archaeal and Bacterial Type Strains, Phase II (KMG-II): from individual species to whole genera.</title>
        <authorList>
            <person name="Goeker M."/>
        </authorList>
    </citation>
    <scope>NUCLEOTIDE SEQUENCE [LARGE SCALE GENOMIC DNA]</scope>
    <source>
        <strain evidence="2 3">DSM 28323</strain>
    </source>
</reference>
<feature type="domain" description="FBA" evidence="1">
    <location>
        <begin position="1"/>
        <end position="54"/>
    </location>
</feature>
<organism evidence="2 3">
    <name type="scientific">Sediminibacterium goheungense</name>
    <dbReference type="NCBI Taxonomy" id="1086393"/>
    <lineage>
        <taxon>Bacteria</taxon>
        <taxon>Pseudomonadati</taxon>
        <taxon>Bacteroidota</taxon>
        <taxon>Chitinophagia</taxon>
        <taxon>Chitinophagales</taxon>
        <taxon>Chitinophagaceae</taxon>
        <taxon>Sediminibacterium</taxon>
    </lineage>
</organism>
<dbReference type="InterPro" id="IPR000073">
    <property type="entry name" value="AB_hydrolase_1"/>
</dbReference>
<dbReference type="SUPFAM" id="SSF53474">
    <property type="entry name" value="alpha/beta-Hydrolases"/>
    <property type="match status" value="1"/>
</dbReference>
<name>A0A4R6J1K5_9BACT</name>
<dbReference type="PANTHER" id="PTHR43798:SF5">
    <property type="entry name" value="MONOACYLGLYCEROL LIPASE ABHD6"/>
    <property type="match status" value="1"/>
</dbReference>
<evidence type="ECO:0000313" key="2">
    <source>
        <dbReference type="EMBL" id="TDO28631.1"/>
    </source>
</evidence>
<proteinExistence type="predicted"/>
<comment type="caution">
    <text evidence="2">The sequence shown here is derived from an EMBL/GenBank/DDBJ whole genome shotgun (WGS) entry which is preliminary data.</text>
</comment>
<dbReference type="InterPro" id="IPR029058">
    <property type="entry name" value="AB_hydrolase_fold"/>
</dbReference>
<evidence type="ECO:0000259" key="1">
    <source>
        <dbReference type="PROSITE" id="PS51114"/>
    </source>
</evidence>
<dbReference type="GO" id="GO:0046464">
    <property type="term" value="P:acylglycerol catabolic process"/>
    <property type="evidence" value="ECO:0007669"/>
    <property type="project" value="TreeGrafter"/>
</dbReference>
<dbReference type="Gene3D" id="3.40.50.1820">
    <property type="entry name" value="alpha/beta hydrolase"/>
    <property type="match status" value="1"/>
</dbReference>
<dbReference type="InterPro" id="IPR050266">
    <property type="entry name" value="AB_hydrolase_sf"/>
</dbReference>